<dbReference type="EMBL" id="CP017717">
    <property type="protein sequence ID" value="AQZ68792.1"/>
    <property type="molecule type" value="Genomic_DNA"/>
</dbReference>
<dbReference type="KEGG" id="noa:BKM31_51505"/>
<sequence>MVVVSPATTSPSRTAAVRLMVVSPPLSTSRTRATAASTTSRAPAGVRSVTSTERSPETLPSAHIRVPGGGAAFVAGRPTTASARMVSVPAMPRSGVVPRVGAAPATGAVPTGEAAGAEAGRQDTSCSASTGLAATATRAPRAIPLSRTRNRCVSPVLTHLPIPSAPFTRSSTSDTPAAATGTEGTAARISTPATTQLLRMAPHSPAATNYAQ</sequence>
<name>A0A1V0AFC9_9ACTN</name>
<accession>A0A1V0AFC9</accession>
<organism evidence="2 3">
    <name type="scientific">[Actinomadura] parvosata subsp. kistnae</name>
    <dbReference type="NCBI Taxonomy" id="1909395"/>
    <lineage>
        <taxon>Bacteria</taxon>
        <taxon>Bacillati</taxon>
        <taxon>Actinomycetota</taxon>
        <taxon>Actinomycetes</taxon>
        <taxon>Streptosporangiales</taxon>
        <taxon>Streptosporangiaceae</taxon>
        <taxon>Nonomuraea</taxon>
    </lineage>
</organism>
<feature type="region of interest" description="Disordered" evidence="1">
    <location>
        <begin position="108"/>
        <end position="132"/>
    </location>
</feature>
<evidence type="ECO:0000313" key="3">
    <source>
        <dbReference type="Proteomes" id="UP000190797"/>
    </source>
</evidence>
<evidence type="ECO:0000256" key="1">
    <source>
        <dbReference type="SAM" id="MobiDB-lite"/>
    </source>
</evidence>
<keyword evidence="3" id="KW-1185">Reference proteome</keyword>
<gene>
    <name evidence="2" type="ORF">BKM31_51505</name>
</gene>
<evidence type="ECO:0000313" key="2">
    <source>
        <dbReference type="EMBL" id="AQZ68792.1"/>
    </source>
</evidence>
<protein>
    <submittedName>
        <fullName evidence="2">Uncharacterized protein</fullName>
    </submittedName>
</protein>
<dbReference type="RefSeq" id="WP_080045177.1">
    <property type="nucleotide sequence ID" value="NZ_OOHJ01000018.1"/>
</dbReference>
<feature type="compositionally biased region" description="Low complexity" evidence="1">
    <location>
        <begin position="175"/>
        <end position="187"/>
    </location>
</feature>
<proteinExistence type="predicted"/>
<feature type="region of interest" description="Disordered" evidence="1">
    <location>
        <begin position="26"/>
        <end position="60"/>
    </location>
</feature>
<dbReference type="AlphaFoldDB" id="A0A1V0AFC9"/>
<reference evidence="3" key="1">
    <citation type="journal article" date="2017" name="Med. Chem. Commun.">
        <title>Nonomuraea sp. ATCC 55076 harbours the largest actinomycete chromosome to date and the kistamicin biosynthetic gene cluster.</title>
        <authorList>
            <person name="Nazari B."/>
            <person name="Forneris C.C."/>
            <person name="Gibson M.I."/>
            <person name="Moon K."/>
            <person name="Schramma K.R."/>
            <person name="Seyedsayamdost M.R."/>
        </authorList>
    </citation>
    <scope>NUCLEOTIDE SEQUENCE [LARGE SCALE GENOMIC DNA]</scope>
    <source>
        <strain evidence="3">ATCC 55076</strain>
    </source>
</reference>
<feature type="compositionally biased region" description="Low complexity" evidence="1">
    <location>
        <begin position="27"/>
        <end position="42"/>
    </location>
</feature>
<feature type="compositionally biased region" description="Low complexity" evidence="1">
    <location>
        <begin position="108"/>
        <end position="119"/>
    </location>
</feature>
<dbReference type="Proteomes" id="UP000190797">
    <property type="component" value="Chromosome"/>
</dbReference>
<feature type="region of interest" description="Disordered" evidence="1">
    <location>
        <begin position="162"/>
        <end position="212"/>
    </location>
</feature>